<name>A0ABC9YZY0_9NOCA</name>
<comment type="caution">
    <text evidence="2">The sequence shown here is derived from an EMBL/GenBank/DDBJ whole genome shotgun (WGS) entry which is preliminary data.</text>
</comment>
<protein>
    <submittedName>
        <fullName evidence="2">Proline dehydrogenase</fullName>
    </submittedName>
</protein>
<evidence type="ECO:0000313" key="2">
    <source>
        <dbReference type="EMBL" id="GAP30825.1"/>
    </source>
</evidence>
<feature type="region of interest" description="Disordered" evidence="1">
    <location>
        <begin position="73"/>
        <end position="95"/>
    </location>
</feature>
<dbReference type="AlphaFoldDB" id="A0ABC9YZY0"/>
<sequence length="95" mass="9732">MGLQAHGQPVRGGAGQAGAGAQLVEAAGLLGYGVQDGHGFVQNPDTAMLSHRTILASRMLGITNQPLPASDAALLVGEQRKPPRHSPNAGMSIER</sequence>
<organism evidence="2 3">
    <name type="scientific">Nocardia seriolae</name>
    <dbReference type="NCBI Taxonomy" id="37332"/>
    <lineage>
        <taxon>Bacteria</taxon>
        <taxon>Bacillati</taxon>
        <taxon>Actinomycetota</taxon>
        <taxon>Actinomycetes</taxon>
        <taxon>Mycobacteriales</taxon>
        <taxon>Nocardiaceae</taxon>
        <taxon>Nocardia</taxon>
    </lineage>
</organism>
<dbReference type="Proteomes" id="UP000037179">
    <property type="component" value="Unassembled WGS sequence"/>
</dbReference>
<accession>A0ABC9YZY0</accession>
<proteinExistence type="predicted"/>
<evidence type="ECO:0000256" key="1">
    <source>
        <dbReference type="SAM" id="MobiDB-lite"/>
    </source>
</evidence>
<keyword evidence="3" id="KW-1185">Reference proteome</keyword>
<reference evidence="2 3" key="2">
    <citation type="journal article" date="2016" name="Genome Announc.">
        <title>Draft Genome Sequence of Erythromycin- and Oxytetracycline-Sensitive Nocardia seriolae Strain U-1 (NBRC 110359).</title>
        <authorList>
            <person name="Imajoh M."/>
            <person name="Sukeda M."/>
            <person name="Shimizu M."/>
            <person name="Yamane J."/>
            <person name="Ohnishi K."/>
            <person name="Oshima S."/>
        </authorList>
    </citation>
    <scope>NUCLEOTIDE SEQUENCE [LARGE SCALE GENOMIC DNA]</scope>
    <source>
        <strain evidence="2 3">U-1</strain>
    </source>
</reference>
<gene>
    <name evidence="2" type="ORF">NSK11_contig00095-0016</name>
</gene>
<evidence type="ECO:0000313" key="3">
    <source>
        <dbReference type="Proteomes" id="UP000037179"/>
    </source>
</evidence>
<reference evidence="3" key="1">
    <citation type="submission" date="2015-07" db="EMBL/GenBank/DDBJ databases">
        <title>Nocardia seriolae U-1 whole genome shotgun sequence.</title>
        <authorList>
            <person name="Imajoh M."/>
            <person name="Fukumoto Y."/>
            <person name="Sukeda M."/>
            <person name="Yamane J."/>
            <person name="Yamasaki K."/>
            <person name="Shimizu M."/>
            <person name="Ohnishi K."/>
            <person name="Oshima S."/>
        </authorList>
    </citation>
    <scope>NUCLEOTIDE SEQUENCE [LARGE SCALE GENOMIC DNA]</scope>
    <source>
        <strain evidence="3">U-1</strain>
    </source>
</reference>
<dbReference type="EMBL" id="BBYQ01000095">
    <property type="protein sequence ID" value="GAP30825.1"/>
    <property type="molecule type" value="Genomic_DNA"/>
</dbReference>